<dbReference type="AlphaFoldDB" id="A0A7W7NZF3"/>
<protein>
    <submittedName>
        <fullName evidence="1">Uncharacterized protein</fullName>
    </submittedName>
</protein>
<reference evidence="1 2" key="1">
    <citation type="submission" date="2020-08" db="EMBL/GenBank/DDBJ databases">
        <title>Functional genomics of gut bacteria from endangered species of beetles.</title>
        <authorList>
            <person name="Carlos-Shanley C."/>
        </authorList>
    </citation>
    <scope>NUCLEOTIDE SEQUENCE [LARGE SCALE GENOMIC DNA]</scope>
    <source>
        <strain evidence="1 2">S00179</strain>
    </source>
</reference>
<accession>A0A7W7NZF3</accession>
<proteinExistence type="predicted"/>
<dbReference type="RefSeq" id="WP_184585506.1">
    <property type="nucleotide sequence ID" value="NZ_JACHLI010000001.1"/>
</dbReference>
<evidence type="ECO:0000313" key="2">
    <source>
        <dbReference type="Proteomes" id="UP000566995"/>
    </source>
</evidence>
<dbReference type="EMBL" id="JACHLI010000001">
    <property type="protein sequence ID" value="MBB4861230.1"/>
    <property type="molecule type" value="Genomic_DNA"/>
</dbReference>
<dbReference type="Proteomes" id="UP000566995">
    <property type="component" value="Unassembled WGS sequence"/>
</dbReference>
<gene>
    <name evidence="1" type="ORF">HNP46_000041</name>
</gene>
<evidence type="ECO:0000313" key="1">
    <source>
        <dbReference type="EMBL" id="MBB4861230.1"/>
    </source>
</evidence>
<sequence length="131" mass="14541">MPNVVDLYPVQLVLLSNRFCISQFPNESHVVVERELKPARIVGDGLYETQDGKTHSSSDMLVAKQPHYDLVPELQVLCLGRDEPIARDILVSNIRLKVESLNNLAQAISSALVSGVTVVSEDAPPPRFQHR</sequence>
<organism evidence="1 2">
    <name type="scientific">Pseudomonas nitroreducens</name>
    <dbReference type="NCBI Taxonomy" id="46680"/>
    <lineage>
        <taxon>Bacteria</taxon>
        <taxon>Pseudomonadati</taxon>
        <taxon>Pseudomonadota</taxon>
        <taxon>Gammaproteobacteria</taxon>
        <taxon>Pseudomonadales</taxon>
        <taxon>Pseudomonadaceae</taxon>
        <taxon>Pseudomonas</taxon>
    </lineage>
</organism>
<name>A0A7W7NZF3_PSENT</name>
<comment type="caution">
    <text evidence="1">The sequence shown here is derived from an EMBL/GenBank/DDBJ whole genome shotgun (WGS) entry which is preliminary data.</text>
</comment>